<comment type="caution">
    <text evidence="3">The sequence shown here is derived from an EMBL/GenBank/DDBJ whole genome shotgun (WGS) entry which is preliminary data.</text>
</comment>
<dbReference type="PANTHER" id="PTHR32114:SF2">
    <property type="entry name" value="ABC TRANSPORTER ABCH.3"/>
    <property type="match status" value="1"/>
</dbReference>
<name>A0A1E5CWR1_9VIBR</name>
<proteinExistence type="predicted"/>
<feature type="region of interest" description="Disordered" evidence="2">
    <location>
        <begin position="537"/>
        <end position="558"/>
    </location>
</feature>
<keyword evidence="4" id="KW-1185">Reference proteome</keyword>
<keyword evidence="1" id="KW-0175">Coiled coil</keyword>
<dbReference type="EMBL" id="AJYW02000178">
    <property type="protein sequence ID" value="OEE74807.1"/>
    <property type="molecule type" value="Genomic_DNA"/>
</dbReference>
<dbReference type="AlphaFoldDB" id="A0A1E5CWR1"/>
<feature type="coiled-coil region" evidence="1">
    <location>
        <begin position="696"/>
        <end position="764"/>
    </location>
</feature>
<dbReference type="Proteomes" id="UP000094165">
    <property type="component" value="Unassembled WGS sequence"/>
</dbReference>
<reference evidence="3 4" key="1">
    <citation type="journal article" date="2012" name="Science">
        <title>Ecological populations of bacteria act as socially cohesive units of antibiotic production and resistance.</title>
        <authorList>
            <person name="Cordero O.X."/>
            <person name="Wildschutte H."/>
            <person name="Kirkup B."/>
            <person name="Proehl S."/>
            <person name="Ngo L."/>
            <person name="Hussain F."/>
            <person name="Le Roux F."/>
            <person name="Mincer T."/>
            <person name="Polz M.F."/>
        </authorList>
    </citation>
    <scope>NUCLEOTIDE SEQUENCE [LARGE SCALE GENOMIC DNA]</scope>
    <source>
        <strain evidence="3 4">FF-238</strain>
    </source>
</reference>
<evidence type="ECO:0000313" key="3">
    <source>
        <dbReference type="EMBL" id="OEE74807.1"/>
    </source>
</evidence>
<dbReference type="Gene3D" id="3.40.50.300">
    <property type="entry name" value="P-loop containing nucleotide triphosphate hydrolases"/>
    <property type="match status" value="2"/>
</dbReference>
<feature type="coiled-coil region" evidence="1">
    <location>
        <begin position="964"/>
        <end position="991"/>
    </location>
</feature>
<dbReference type="PANTHER" id="PTHR32114">
    <property type="entry name" value="ABC TRANSPORTER ABCH.3"/>
    <property type="match status" value="1"/>
</dbReference>
<accession>A0A1E5CWR1</accession>
<dbReference type="Pfam" id="PF13558">
    <property type="entry name" value="SbcC_Walker_B"/>
    <property type="match status" value="1"/>
</dbReference>
<evidence type="ECO:0000256" key="1">
    <source>
        <dbReference type="SAM" id="Coils"/>
    </source>
</evidence>
<dbReference type="RefSeq" id="WP_017051659.1">
    <property type="nucleotide sequence ID" value="NZ_AJYW02000178.1"/>
</dbReference>
<evidence type="ECO:0000313" key="4">
    <source>
        <dbReference type="Proteomes" id="UP000094165"/>
    </source>
</evidence>
<organism evidence="3 4">
    <name type="scientific">Vibrio genomosp. F6 str. FF-238</name>
    <dbReference type="NCBI Taxonomy" id="1191298"/>
    <lineage>
        <taxon>Bacteria</taxon>
        <taxon>Pseudomonadati</taxon>
        <taxon>Pseudomonadota</taxon>
        <taxon>Gammaproteobacteria</taxon>
        <taxon>Vibrionales</taxon>
        <taxon>Vibrionaceae</taxon>
        <taxon>Vibrio</taxon>
    </lineage>
</organism>
<dbReference type="GO" id="GO:0006302">
    <property type="term" value="P:double-strand break repair"/>
    <property type="evidence" value="ECO:0007669"/>
    <property type="project" value="InterPro"/>
</dbReference>
<feature type="coiled-coil region" evidence="1">
    <location>
        <begin position="252"/>
        <end position="286"/>
    </location>
</feature>
<dbReference type="GO" id="GO:0016887">
    <property type="term" value="F:ATP hydrolysis activity"/>
    <property type="evidence" value="ECO:0007669"/>
    <property type="project" value="InterPro"/>
</dbReference>
<dbReference type="SUPFAM" id="SSF52540">
    <property type="entry name" value="P-loop containing nucleoside triphosphate hydrolases"/>
    <property type="match status" value="1"/>
</dbReference>
<protein>
    <submittedName>
        <fullName evidence="3">Uncharacterized protein</fullName>
    </submittedName>
</protein>
<evidence type="ECO:0000256" key="2">
    <source>
        <dbReference type="SAM" id="MobiDB-lite"/>
    </source>
</evidence>
<feature type="coiled-coil region" evidence="1">
    <location>
        <begin position="313"/>
        <end position="393"/>
    </location>
</feature>
<gene>
    <name evidence="3" type="ORF">A130_17640</name>
</gene>
<dbReference type="InterPro" id="IPR027417">
    <property type="entry name" value="P-loop_NTPase"/>
</dbReference>
<sequence length="1224" mass="138544">MRILSLRFCNLNSLKGEWKIDFTQSPFVDNGLFAITGPTGAGKTTLLDAICLGLYHSTPRLGALSTSNNEVMTRGTAECFSEVEFEVKGVAYRSFWSMRRSRGKADGNLQAAQVELSEVESGKVLANQIKKKTELIETITGLDFARFTKSMMLSQGQFAAFLNAKESERAELLEELTGTEIYGLISEKVHEHFSAAKQELAALESRAQGVQLLTEEQKSELQKSQSQVQASVAQARLQVENWLAHRAWWEQVEKEKINLTNAELELKGAENDKVAAQAELLRLAQSEPAEKLRTPFTLLQDAQSQQSKIELQLTTKQLQLEQINQQKTLAENRLNTVKAKHEELRSAHKTQEKLLNDQVIPLDNQLATLASQLSKLAEEKAKLEQQLQHLTQGSTVLNQQLMDCQSALEVTAQYQAQHQSDRDVAEQLTGWKQQHKQWQETEKQKLEQVAQEGKFAAAIASEQEILEGSTKAQLQADLELKQASERHAALNQQWTVLRQSSDKTSLERHLSQISEKLTSRHTLTNLNSQWQQYNKERNDKQADNQALEAKQQQLNSTREHLRTQYQTKKQLITSLEQQVGQEEHLAYYRSLLKPNMECALCGSVEHPNVDYANPDQTSDLLEQKRSVVAEFEKIEQQGKEVAVELDSIARQLKDNLERLAWLSTQLDNVQREWRSQTARLELELDITQLDKVAELGSVLEQEHKQITQQLEQLSQLEKQCHQASQAQLKAENEHNRCVSQVQLHQQLLANYQQAQADANESLQRFDVTSKEQIAVLLEAIESLGYRIDDVSQIANWFVNKEQDVKSWQENQDKKLELEKQIDAIQMEQKHGQQRSVELISETQQLVKKSEALTQEQSVATQQRYTLFGDKSVSQERFSLQRNLSDSENLLSQHLATSSDLSQRFSTISGEVNSLDESHKLSVVSVESKQKEWEALLQQSPFSTQADLEKALLSEDEVKRLTDLKAGLTARVDGAEALVKAARERLNTLQCHEQATQWSAIELAVVLTECEVTQQQVEQLTKREGEISNELHSDALRREGQQSLFEQIDAYRKQYDDIQYLHSLIGSQKGDKFRKFAQGLTLDNLVYLANKQLDRLHGRYLLQRKESDGLELAVLDTWQGDLSRDTKTLSGGESFLVSLALALALSDLVSHKTSIDSLFLDEGFGTLDAETLDIALDALDNLNASGKMIGVISHIEAMKERIPTQLKVTKKSGLGVSVLDNQYRN</sequence>